<dbReference type="GeneID" id="108052981"/>
<dbReference type="PANTHER" id="PTHR22897:SF8">
    <property type="entry name" value="SULFHYDRYL OXIDASE"/>
    <property type="match status" value="1"/>
</dbReference>
<keyword evidence="5 10" id="KW-0274">FAD</keyword>
<dbReference type="InterPro" id="IPR036774">
    <property type="entry name" value="ERV/ALR_sulphydryl_oxid_sf"/>
</dbReference>
<evidence type="ECO:0000256" key="9">
    <source>
        <dbReference type="ARBA" id="ARBA00048864"/>
    </source>
</evidence>
<evidence type="ECO:0000313" key="13">
    <source>
        <dbReference type="EnsemblMetazoa" id="XP_016991030.2"/>
    </source>
</evidence>
<evidence type="ECO:0000256" key="6">
    <source>
        <dbReference type="ARBA" id="ARBA00023002"/>
    </source>
</evidence>
<evidence type="ECO:0000256" key="1">
    <source>
        <dbReference type="ARBA" id="ARBA00001974"/>
    </source>
</evidence>
<dbReference type="CDD" id="cd02992">
    <property type="entry name" value="PDI_a_QSOX"/>
    <property type="match status" value="1"/>
</dbReference>
<evidence type="ECO:0000256" key="2">
    <source>
        <dbReference type="ARBA" id="ARBA00006041"/>
    </source>
</evidence>
<evidence type="ECO:0000256" key="10">
    <source>
        <dbReference type="RuleBase" id="RU371123"/>
    </source>
</evidence>
<keyword evidence="14" id="KW-1185">Reference proteome</keyword>
<evidence type="ECO:0000256" key="3">
    <source>
        <dbReference type="ARBA" id="ARBA00022630"/>
    </source>
</evidence>
<dbReference type="RefSeq" id="XP_016991030.2">
    <property type="nucleotide sequence ID" value="XM_017135541.2"/>
</dbReference>
<dbReference type="InterPro" id="IPR040986">
    <property type="entry name" value="QSOX_FAD-bd_dom"/>
</dbReference>
<evidence type="ECO:0000259" key="11">
    <source>
        <dbReference type="PROSITE" id="PS51324"/>
    </source>
</evidence>
<dbReference type="Gene3D" id="1.20.120.1960">
    <property type="entry name" value="QSOX sulfhydryl oxidase domain"/>
    <property type="match status" value="1"/>
</dbReference>
<dbReference type="Gene3D" id="1.20.120.310">
    <property type="entry name" value="ERV/ALR sulfhydryl oxidase domain"/>
    <property type="match status" value="1"/>
</dbReference>
<dbReference type="Pfam" id="PF18371">
    <property type="entry name" value="FAD_SOX"/>
    <property type="match status" value="1"/>
</dbReference>
<name>A0ABM5I6S9_DRORH</name>
<feature type="domain" description="ERV/ALR sulfhydryl oxidase" evidence="11">
    <location>
        <begin position="408"/>
        <end position="510"/>
    </location>
</feature>
<proteinExistence type="inferred from homology"/>
<dbReference type="PROSITE" id="PS51352">
    <property type="entry name" value="THIOREDOXIN_2"/>
    <property type="match status" value="1"/>
</dbReference>
<dbReference type="InterPro" id="IPR036249">
    <property type="entry name" value="Thioredoxin-like_sf"/>
</dbReference>
<dbReference type="InterPro" id="IPR042568">
    <property type="entry name" value="QSOX_FAD-bd_sf"/>
</dbReference>
<dbReference type="Pfam" id="PF00085">
    <property type="entry name" value="Thioredoxin"/>
    <property type="match status" value="1"/>
</dbReference>
<dbReference type="Gene3D" id="3.40.30.10">
    <property type="entry name" value="Glutaredoxin"/>
    <property type="match status" value="2"/>
</dbReference>
<dbReference type="SUPFAM" id="SSF69000">
    <property type="entry name" value="FAD-dependent thiol oxidase"/>
    <property type="match status" value="1"/>
</dbReference>
<dbReference type="InterPro" id="IPR039798">
    <property type="entry name" value="Sulfhydryl_oxidase"/>
</dbReference>
<comment type="cofactor">
    <cofactor evidence="1 10">
        <name>FAD</name>
        <dbReference type="ChEBI" id="CHEBI:57692"/>
    </cofactor>
</comment>
<dbReference type="EnsemblMetazoa" id="XM_017135541.2">
    <property type="protein sequence ID" value="XP_016991030.2"/>
    <property type="gene ID" value="LOC108052981"/>
</dbReference>
<protein>
    <recommendedName>
        <fullName evidence="10">Sulfhydryl oxidase</fullName>
        <ecNumber evidence="10">1.8.3.2</ecNumber>
    </recommendedName>
</protein>
<evidence type="ECO:0000256" key="5">
    <source>
        <dbReference type="ARBA" id="ARBA00022827"/>
    </source>
</evidence>
<evidence type="ECO:0000256" key="7">
    <source>
        <dbReference type="ARBA" id="ARBA00023157"/>
    </source>
</evidence>
<reference evidence="13" key="2">
    <citation type="submission" date="2025-05" db="UniProtKB">
        <authorList>
            <consortium name="EnsemblMetazoa"/>
        </authorList>
    </citation>
    <scope>IDENTIFICATION</scope>
</reference>
<keyword evidence="8" id="KW-0325">Glycoprotein</keyword>
<comment type="catalytic activity">
    <reaction evidence="9 10">
        <text>2 R'C(R)SH + O2 = R'C(R)S-S(R)CR' + H2O2</text>
        <dbReference type="Rhea" id="RHEA:17357"/>
        <dbReference type="ChEBI" id="CHEBI:15379"/>
        <dbReference type="ChEBI" id="CHEBI:16240"/>
        <dbReference type="ChEBI" id="CHEBI:16520"/>
        <dbReference type="ChEBI" id="CHEBI:17412"/>
        <dbReference type="EC" id="1.8.3.2"/>
    </reaction>
</comment>
<dbReference type="Pfam" id="PF04777">
    <property type="entry name" value="Evr1_Alr"/>
    <property type="match status" value="1"/>
</dbReference>
<keyword evidence="6 10" id="KW-0560">Oxidoreductase</keyword>
<dbReference type="SUPFAM" id="SSF52833">
    <property type="entry name" value="Thioredoxin-like"/>
    <property type="match status" value="1"/>
</dbReference>
<dbReference type="PANTHER" id="PTHR22897">
    <property type="entry name" value="QUIESCIN Q6-RELATED SULFHYDRYL OXIDASE"/>
    <property type="match status" value="1"/>
</dbReference>
<accession>A0ABM5I6S9</accession>
<evidence type="ECO:0000256" key="8">
    <source>
        <dbReference type="ARBA" id="ARBA00023180"/>
    </source>
</evidence>
<dbReference type="InterPro" id="IPR013766">
    <property type="entry name" value="Thioredoxin_domain"/>
</dbReference>
<organism evidence="13 14">
    <name type="scientific">Drosophila rhopaloa</name>
    <name type="common">Fruit fly</name>
    <dbReference type="NCBI Taxonomy" id="1041015"/>
    <lineage>
        <taxon>Eukaryota</taxon>
        <taxon>Metazoa</taxon>
        <taxon>Ecdysozoa</taxon>
        <taxon>Arthropoda</taxon>
        <taxon>Hexapoda</taxon>
        <taxon>Insecta</taxon>
        <taxon>Pterygota</taxon>
        <taxon>Neoptera</taxon>
        <taxon>Endopterygota</taxon>
        <taxon>Diptera</taxon>
        <taxon>Brachycera</taxon>
        <taxon>Muscomorpha</taxon>
        <taxon>Ephydroidea</taxon>
        <taxon>Drosophilidae</taxon>
        <taxon>Drosophila</taxon>
        <taxon>Sophophora</taxon>
    </lineage>
</organism>
<evidence type="ECO:0000259" key="12">
    <source>
        <dbReference type="PROSITE" id="PS51352"/>
    </source>
</evidence>
<dbReference type="InterPro" id="IPR017905">
    <property type="entry name" value="ERV/ALR_sulphydryl_oxidase"/>
</dbReference>
<evidence type="ECO:0000313" key="14">
    <source>
        <dbReference type="Proteomes" id="UP001652680"/>
    </source>
</evidence>
<evidence type="ECO:0000256" key="4">
    <source>
        <dbReference type="ARBA" id="ARBA00022729"/>
    </source>
</evidence>
<keyword evidence="7" id="KW-1015">Disulfide bond</keyword>
<keyword evidence="3 10" id="KW-0285">Flavoprotein</keyword>
<sequence length="555" mass="63549">MTRLLGLLYCNSILLIVIIQGGFSVRLRGAAVFKETLYSLSDNVHVVKGAAFQKALSAPALGKLVQFLNIFCGHCRRYVPTFKKLAIDLHKWDRVLRIYAVDCAQEENVKVCRDFDVKGTPSLRYFPSNFLKLRYGLGTVFPSMEPKKIVQMLITHLAKNDYTGTKERKPIFAPLQNHENSQNIFDPFDKELPYILLVHQPKHSQIGIETLLDLLPYPDVAVRILTDAQLFTQFGLKPFAQNISLIDRNGKIHDIMPSGESSSAYVDSVTQFLEKNGYTSIPKFPTAKPQVKKAMGLEAIILKKVLSSPPILYQADLEQALDQLLHIELPKAPLINGPKFKALRRLIKLFSRFNPLNIDGRRLLVGLENYLRTVKEITGVQLSDTIKDLEKGLEKIFKGRRYVGCIGSKPIMRGITCSFWTLFHHLTVMSSRNPREFKPGYVLLCLHGFAQYFFGCSDCAQHFQMMAKRRQIESVRTHDEEILWLWAAHNEVNKRLAGDPTEDPKFPKVQFPLREHCPKCRKSNGWNTAEVLKYLKRLYNIKKVSFYGLPTYNRY</sequence>
<feature type="domain" description="Thioredoxin" evidence="12">
    <location>
        <begin position="26"/>
        <end position="159"/>
    </location>
</feature>
<dbReference type="Proteomes" id="UP001652680">
    <property type="component" value="Unassembled WGS sequence"/>
</dbReference>
<comment type="similarity">
    <text evidence="2">Belongs to the quiescin-sulfhydryl oxidase (QSOX) family.</text>
</comment>
<dbReference type="PROSITE" id="PS51324">
    <property type="entry name" value="ERV_ALR"/>
    <property type="match status" value="1"/>
</dbReference>
<reference evidence="14" key="1">
    <citation type="journal article" date="2021" name="Elife">
        <title>Highly contiguous assemblies of 101 drosophilid genomes.</title>
        <authorList>
            <person name="Kim B.Y."/>
            <person name="Wang J.R."/>
            <person name="Miller D.E."/>
            <person name="Barmina O."/>
            <person name="Delaney E."/>
            <person name="Thompson A."/>
            <person name="Comeault A.A."/>
            <person name="Peede D."/>
            <person name="D'Agostino E.R."/>
            <person name="Pelaez J."/>
            <person name="Aguilar J.M."/>
            <person name="Haji D."/>
            <person name="Matsunaga T."/>
            <person name="Armstrong E.E."/>
            <person name="Zych M."/>
            <person name="Ogawa Y."/>
            <person name="Stamenkovic-Radak M."/>
            <person name="Jelic M."/>
            <person name="Veselinovic M.S."/>
            <person name="Tanaskovic M."/>
            <person name="Eric P."/>
            <person name="Gao J.J."/>
            <person name="Katoh T.K."/>
            <person name="Toda M.J."/>
            <person name="Watabe H."/>
            <person name="Watada M."/>
            <person name="Davis J.S."/>
            <person name="Moyle L.C."/>
            <person name="Manoli G."/>
            <person name="Bertolini E."/>
            <person name="Kostal V."/>
            <person name="Hawley R.S."/>
            <person name="Takahashi A."/>
            <person name="Jones C.D."/>
            <person name="Price D.K."/>
            <person name="Whiteman N."/>
            <person name="Kopp A."/>
            <person name="Matute D.R."/>
            <person name="Petrov D.A."/>
        </authorList>
    </citation>
    <scope>NUCLEOTIDE SEQUENCE [LARGE SCALE GENOMIC DNA]</scope>
</reference>
<keyword evidence="4" id="KW-0732">Signal</keyword>
<dbReference type="EC" id="1.8.3.2" evidence="10"/>